<protein>
    <submittedName>
        <fullName evidence="1">Nuclease</fullName>
    </submittedName>
</protein>
<dbReference type="STRING" id="927083.DB32_007551"/>
<dbReference type="Gene3D" id="2.40.50.90">
    <property type="match status" value="1"/>
</dbReference>
<proteinExistence type="predicted"/>
<keyword evidence="2" id="KW-1185">Reference proteome</keyword>
<name>A0A0F6W8Y7_9BACT</name>
<dbReference type="EMBL" id="CP011125">
    <property type="protein sequence ID" value="AKF10402.1"/>
    <property type="molecule type" value="Genomic_DNA"/>
</dbReference>
<dbReference type="KEGG" id="samy:DB32_007551"/>
<dbReference type="InterPro" id="IPR035437">
    <property type="entry name" value="SNase_OB-fold_sf"/>
</dbReference>
<dbReference type="Proteomes" id="UP000034883">
    <property type="component" value="Chromosome"/>
</dbReference>
<dbReference type="AlphaFoldDB" id="A0A0F6W8Y7"/>
<accession>A0A0F6W8Y7</accession>
<sequence>MLALALGSSAGTPSHAIADEWTRVFVNGQLVPVRFNDGDSFRVQGGPLAGSQCRLGGFNTLESFGPAHQWGDWHPYELFVIAKQALANGRRGTWHCTTDGNRDGYGRLLMDCPDLAMSHISQGLAMAYMVDDSPTRPEYIRAQREAIENRRGMWAHGVPDYVMTSVHSADEDPSREHHYNRLISTHDGHSESMQHNDTYAECAWVCNDEIRADERAVEASARRVREDATLAPLAADVPNYQLLEMVRRYARLGELPEYTPSALAEPLRARLASERTSGQLGQTRTERGSCMIAVPFGRWYGRERATCLRGHGTAPDGTRWSHASH</sequence>
<gene>
    <name evidence="1" type="ORF">DB32_007551</name>
</gene>
<dbReference type="SUPFAM" id="SSF50199">
    <property type="entry name" value="Staphylococcal nuclease"/>
    <property type="match status" value="1"/>
</dbReference>
<organism evidence="1 2">
    <name type="scientific">Sandaracinus amylolyticus</name>
    <dbReference type="NCBI Taxonomy" id="927083"/>
    <lineage>
        <taxon>Bacteria</taxon>
        <taxon>Pseudomonadati</taxon>
        <taxon>Myxococcota</taxon>
        <taxon>Polyangia</taxon>
        <taxon>Polyangiales</taxon>
        <taxon>Sandaracinaceae</taxon>
        <taxon>Sandaracinus</taxon>
    </lineage>
</organism>
<evidence type="ECO:0000313" key="1">
    <source>
        <dbReference type="EMBL" id="AKF10402.1"/>
    </source>
</evidence>
<reference evidence="1 2" key="1">
    <citation type="submission" date="2015-03" db="EMBL/GenBank/DDBJ databases">
        <title>Genome assembly of Sandaracinus amylolyticus DSM 53668.</title>
        <authorList>
            <person name="Sharma G."/>
            <person name="Subramanian S."/>
        </authorList>
    </citation>
    <scope>NUCLEOTIDE SEQUENCE [LARGE SCALE GENOMIC DNA]</scope>
    <source>
        <strain evidence="1 2">DSM 53668</strain>
    </source>
</reference>
<evidence type="ECO:0000313" key="2">
    <source>
        <dbReference type="Proteomes" id="UP000034883"/>
    </source>
</evidence>